<sequence length="203" mass="23800">MSFSAESEAYADYICSRNCMATLSDFLLSRRERLISLCAQTLLNLCEFNPKIFDEMYDRNVSDFFHRLLQTPPDENRLSALRYFHAVLENKWHFFTNVLDTLFLLASGRSEVLQARSLDVLVRLSGVTSIAAVLEPLEEPPTPEIGEMLCGWWWEEFVARMLDQEMLRAFWMVFRRWMDVSYKALTPVEMQLNEALVQLFTLF</sequence>
<dbReference type="Proteomes" id="UP001163321">
    <property type="component" value="Chromosome 6"/>
</dbReference>
<dbReference type="EMBL" id="CM047585">
    <property type="protein sequence ID" value="KAI9910600.1"/>
    <property type="molecule type" value="Genomic_DNA"/>
</dbReference>
<evidence type="ECO:0000313" key="2">
    <source>
        <dbReference type="Proteomes" id="UP001163321"/>
    </source>
</evidence>
<accession>A0ACC0VVK1</accession>
<proteinExistence type="predicted"/>
<keyword evidence="2" id="KW-1185">Reference proteome</keyword>
<reference evidence="1 2" key="1">
    <citation type="journal article" date="2022" name="bioRxiv">
        <title>The genome of the oomycete Peronosclerospora sorghi, a cosmopolitan pathogen of maize and sorghum, is inflated with dispersed pseudogenes.</title>
        <authorList>
            <person name="Fletcher K."/>
            <person name="Martin F."/>
            <person name="Isakeit T."/>
            <person name="Cavanaugh K."/>
            <person name="Magill C."/>
            <person name="Michelmore R."/>
        </authorList>
    </citation>
    <scope>NUCLEOTIDE SEQUENCE [LARGE SCALE GENOMIC DNA]</scope>
    <source>
        <strain evidence="1">P6</strain>
    </source>
</reference>
<evidence type="ECO:0000313" key="1">
    <source>
        <dbReference type="EMBL" id="KAI9910600.1"/>
    </source>
</evidence>
<gene>
    <name evidence="1" type="ORF">PsorP6_010188</name>
</gene>
<protein>
    <submittedName>
        <fullName evidence="1">Uncharacterized protein</fullName>
    </submittedName>
</protein>
<organism evidence="1 2">
    <name type="scientific">Peronosclerospora sorghi</name>
    <dbReference type="NCBI Taxonomy" id="230839"/>
    <lineage>
        <taxon>Eukaryota</taxon>
        <taxon>Sar</taxon>
        <taxon>Stramenopiles</taxon>
        <taxon>Oomycota</taxon>
        <taxon>Peronosporomycetes</taxon>
        <taxon>Peronosporales</taxon>
        <taxon>Peronosporaceae</taxon>
        <taxon>Peronosclerospora</taxon>
    </lineage>
</organism>
<comment type="caution">
    <text evidence="1">The sequence shown here is derived from an EMBL/GenBank/DDBJ whole genome shotgun (WGS) entry which is preliminary data.</text>
</comment>
<name>A0ACC0VVK1_9STRA</name>